<proteinExistence type="predicted"/>
<reference evidence="1 2" key="1">
    <citation type="submission" date="2009-10" db="EMBL/GenBank/DDBJ databases">
        <authorList>
            <person name="Weinstock G."/>
            <person name="Sodergren E."/>
            <person name="Clifton S."/>
            <person name="Fulton L."/>
            <person name="Fulton B."/>
            <person name="Courtney L."/>
            <person name="Fronick C."/>
            <person name="Harrison M."/>
            <person name="Strong C."/>
            <person name="Farmer C."/>
            <person name="Delahaunty K."/>
            <person name="Markovic C."/>
            <person name="Hall O."/>
            <person name="Minx P."/>
            <person name="Tomlinson C."/>
            <person name="Mitreva M."/>
            <person name="Nelson J."/>
            <person name="Hou S."/>
            <person name="Wollam A."/>
            <person name="Pepin K.H."/>
            <person name="Johnson M."/>
            <person name="Bhonagiri V."/>
            <person name="Nash W.E."/>
            <person name="Warren W."/>
            <person name="Chinwalla A."/>
            <person name="Mardis E.R."/>
            <person name="Wilson R.K."/>
        </authorList>
    </citation>
    <scope>NUCLEOTIDE SEQUENCE [LARGE SCALE GENOMIC DNA]</scope>
    <source>
        <strain evidence="1 2">ATCC 14685</strain>
    </source>
</reference>
<organism evidence="1 2">
    <name type="scientific">Neisseria cinerea ATCC 14685</name>
    <dbReference type="NCBI Taxonomy" id="546262"/>
    <lineage>
        <taxon>Bacteria</taxon>
        <taxon>Pseudomonadati</taxon>
        <taxon>Pseudomonadota</taxon>
        <taxon>Betaproteobacteria</taxon>
        <taxon>Neisseriales</taxon>
        <taxon>Neisseriaceae</taxon>
        <taxon>Neisseria</taxon>
    </lineage>
</organism>
<evidence type="ECO:0000313" key="2">
    <source>
        <dbReference type="Proteomes" id="UP000003294"/>
    </source>
</evidence>
<protein>
    <submittedName>
        <fullName evidence="1">Uncharacterized protein</fullName>
    </submittedName>
</protein>
<sequence length="40" mass="4776">MRVSFGWNPDYEAALPTRRWLANYLVWYANTLISWNDDAV</sequence>
<accession>D0W5D0</accession>
<dbReference type="STRING" id="546262.NEICINOT_04885"/>
<dbReference type="Proteomes" id="UP000003294">
    <property type="component" value="Unassembled WGS sequence"/>
</dbReference>
<name>D0W5D0_NEICI</name>
<evidence type="ECO:0000313" key="1">
    <source>
        <dbReference type="EMBL" id="EEZ70951.1"/>
    </source>
</evidence>
<dbReference type="EMBL" id="ACDY02000014">
    <property type="protein sequence ID" value="EEZ70951.1"/>
    <property type="molecule type" value="Genomic_DNA"/>
</dbReference>
<gene>
    <name evidence="1" type="ORF">NEICINOT_04885</name>
</gene>
<comment type="caution">
    <text evidence="1">The sequence shown here is derived from an EMBL/GenBank/DDBJ whole genome shotgun (WGS) entry which is preliminary data.</text>
</comment>
<dbReference type="AlphaFoldDB" id="D0W5D0"/>